<keyword evidence="1" id="KW-0472">Membrane</keyword>
<dbReference type="EMBL" id="JBGFUD010001222">
    <property type="protein sequence ID" value="MFH4975966.1"/>
    <property type="molecule type" value="Genomic_DNA"/>
</dbReference>
<feature type="transmembrane region" description="Helical" evidence="1">
    <location>
        <begin position="33"/>
        <end position="53"/>
    </location>
</feature>
<keyword evidence="1" id="KW-1133">Transmembrane helix</keyword>
<organism evidence="2 3">
    <name type="scientific">Gnathostoma spinigerum</name>
    <dbReference type="NCBI Taxonomy" id="75299"/>
    <lineage>
        <taxon>Eukaryota</taxon>
        <taxon>Metazoa</taxon>
        <taxon>Ecdysozoa</taxon>
        <taxon>Nematoda</taxon>
        <taxon>Chromadorea</taxon>
        <taxon>Rhabditida</taxon>
        <taxon>Spirurina</taxon>
        <taxon>Gnathostomatomorpha</taxon>
        <taxon>Gnathostomatoidea</taxon>
        <taxon>Gnathostomatidae</taxon>
        <taxon>Gnathostoma</taxon>
    </lineage>
</organism>
<dbReference type="AlphaFoldDB" id="A0ABD6E8M6"/>
<protein>
    <submittedName>
        <fullName evidence="2">Uncharacterized protein</fullName>
    </submittedName>
</protein>
<reference evidence="2 3" key="1">
    <citation type="submission" date="2024-08" db="EMBL/GenBank/DDBJ databases">
        <title>Gnathostoma spinigerum genome.</title>
        <authorList>
            <person name="Gonzalez-Bertolin B."/>
            <person name="Monzon S."/>
            <person name="Zaballos A."/>
            <person name="Jimenez P."/>
            <person name="Dekumyoy P."/>
            <person name="Varona S."/>
            <person name="Cuesta I."/>
            <person name="Sumanam S."/>
            <person name="Adisakwattana P."/>
            <person name="Gasser R.B."/>
            <person name="Hernandez-Gonzalez A."/>
            <person name="Young N.D."/>
            <person name="Perteguer M.J."/>
        </authorList>
    </citation>
    <scope>NUCLEOTIDE SEQUENCE [LARGE SCALE GENOMIC DNA]</scope>
    <source>
        <strain evidence="2">AL3</strain>
        <tissue evidence="2">Liver</tissue>
    </source>
</reference>
<dbReference type="Proteomes" id="UP001608902">
    <property type="component" value="Unassembled WGS sequence"/>
</dbReference>
<comment type="caution">
    <text evidence="2">The sequence shown here is derived from an EMBL/GenBank/DDBJ whole genome shotgun (WGS) entry which is preliminary data.</text>
</comment>
<sequence>MQISHRSWRYDEIDELGCPQRPPPQTEMQTGEIVTFCLGLFAILMVLAVLLYYRYCKKKSRLDGIVERSRPSMKVRATLSPGP</sequence>
<evidence type="ECO:0000313" key="3">
    <source>
        <dbReference type="Proteomes" id="UP001608902"/>
    </source>
</evidence>
<accession>A0ABD6E8M6</accession>
<proteinExistence type="predicted"/>
<name>A0ABD6E8M6_9BILA</name>
<gene>
    <name evidence="2" type="ORF">AB6A40_002675</name>
</gene>
<keyword evidence="1" id="KW-0812">Transmembrane</keyword>
<keyword evidence="3" id="KW-1185">Reference proteome</keyword>
<evidence type="ECO:0000313" key="2">
    <source>
        <dbReference type="EMBL" id="MFH4975966.1"/>
    </source>
</evidence>
<evidence type="ECO:0000256" key="1">
    <source>
        <dbReference type="SAM" id="Phobius"/>
    </source>
</evidence>